<feature type="region of interest" description="Disordered" evidence="1">
    <location>
        <begin position="161"/>
        <end position="180"/>
    </location>
</feature>
<dbReference type="GO" id="GO:0016747">
    <property type="term" value="F:acyltransferase activity, transferring groups other than amino-acyl groups"/>
    <property type="evidence" value="ECO:0007669"/>
    <property type="project" value="InterPro"/>
</dbReference>
<gene>
    <name evidence="3" type="ORF">EVA_16505</name>
</gene>
<dbReference type="EMBL" id="AMCI01005827">
    <property type="protein sequence ID" value="EJW95387.1"/>
    <property type="molecule type" value="Genomic_DNA"/>
</dbReference>
<name>J9G0Q2_9ZZZZ</name>
<dbReference type="InterPro" id="IPR016181">
    <property type="entry name" value="Acyl_CoA_acyltransferase"/>
</dbReference>
<accession>J9G0Q2</accession>
<dbReference type="InterPro" id="IPR000182">
    <property type="entry name" value="GNAT_dom"/>
</dbReference>
<sequence length="180" mass="20093">MITIRPTTPEDIPTLLEIFQAARAFMAANGNPTQWVNRPTAADIERDISKGNSYVCIEDGAIAGTFAYIPGPDPTYKLIENGQWPDEEPYSVIHRLAGSKGHRGVAQAAIQWAFEQCERLRLDTHENNHVLQAVLKQEGFLHCGTIYVEDGTPRWAYFKHQTSEQGQNNKKTIQTAGNAQ</sequence>
<dbReference type="AlphaFoldDB" id="J9G0Q2"/>
<dbReference type="SUPFAM" id="SSF55729">
    <property type="entry name" value="Acyl-CoA N-acyltransferases (Nat)"/>
    <property type="match status" value="1"/>
</dbReference>
<feature type="compositionally biased region" description="Polar residues" evidence="1">
    <location>
        <begin position="163"/>
        <end position="180"/>
    </location>
</feature>
<evidence type="ECO:0000256" key="1">
    <source>
        <dbReference type="SAM" id="MobiDB-lite"/>
    </source>
</evidence>
<feature type="domain" description="N-acetyltransferase" evidence="2">
    <location>
        <begin position="2"/>
        <end position="164"/>
    </location>
</feature>
<evidence type="ECO:0000313" key="3">
    <source>
        <dbReference type="EMBL" id="EJW95387.1"/>
    </source>
</evidence>
<evidence type="ECO:0000259" key="2">
    <source>
        <dbReference type="PROSITE" id="PS51186"/>
    </source>
</evidence>
<keyword evidence="3" id="KW-0808">Transferase</keyword>
<dbReference type="PROSITE" id="PS51186">
    <property type="entry name" value="GNAT"/>
    <property type="match status" value="1"/>
</dbReference>
<organism evidence="3">
    <name type="scientific">gut metagenome</name>
    <dbReference type="NCBI Taxonomy" id="749906"/>
    <lineage>
        <taxon>unclassified sequences</taxon>
        <taxon>metagenomes</taxon>
        <taxon>organismal metagenomes</taxon>
    </lineage>
</organism>
<protein>
    <submittedName>
        <fullName evidence="3">Acetyltransferase, GNAT family</fullName>
    </submittedName>
</protein>
<reference evidence="3" key="1">
    <citation type="journal article" date="2012" name="PLoS ONE">
        <title>Gene sets for utilization of primary and secondary nutrition supplies in the distal gut of endangered iberian lynx.</title>
        <authorList>
            <person name="Alcaide M."/>
            <person name="Messina E."/>
            <person name="Richter M."/>
            <person name="Bargiela R."/>
            <person name="Peplies J."/>
            <person name="Huws S.A."/>
            <person name="Newbold C.J."/>
            <person name="Golyshin P.N."/>
            <person name="Simon M.A."/>
            <person name="Lopez G."/>
            <person name="Yakimov M.M."/>
            <person name="Ferrer M."/>
        </authorList>
    </citation>
    <scope>NUCLEOTIDE SEQUENCE</scope>
</reference>
<dbReference type="CDD" id="cd04301">
    <property type="entry name" value="NAT_SF"/>
    <property type="match status" value="1"/>
</dbReference>
<proteinExistence type="predicted"/>
<comment type="caution">
    <text evidence="3">The sequence shown here is derived from an EMBL/GenBank/DDBJ whole genome shotgun (WGS) entry which is preliminary data.</text>
</comment>
<dbReference type="Gene3D" id="3.40.630.30">
    <property type="match status" value="1"/>
</dbReference>
<dbReference type="Pfam" id="PF00583">
    <property type="entry name" value="Acetyltransf_1"/>
    <property type="match status" value="1"/>
</dbReference>